<evidence type="ECO:0000256" key="1">
    <source>
        <dbReference type="SAM" id="Phobius"/>
    </source>
</evidence>
<comment type="caution">
    <text evidence="2">The sequence shown here is derived from an EMBL/GenBank/DDBJ whole genome shotgun (WGS) entry which is preliminary data.</text>
</comment>
<evidence type="ECO:0000313" key="3">
    <source>
        <dbReference type="Proteomes" id="UP000298424"/>
    </source>
</evidence>
<keyword evidence="1" id="KW-0812">Transmembrane</keyword>
<dbReference type="Proteomes" id="UP000298424">
    <property type="component" value="Unassembled WGS sequence"/>
</dbReference>
<dbReference type="RefSeq" id="WP_134571736.1">
    <property type="nucleotide sequence ID" value="NZ_SOGT01000005.1"/>
</dbReference>
<name>A0A4R8ZI16_9MICO</name>
<feature type="transmembrane region" description="Helical" evidence="1">
    <location>
        <begin position="117"/>
        <end position="137"/>
    </location>
</feature>
<gene>
    <name evidence="2" type="ORF">E3T27_04625</name>
</gene>
<evidence type="ECO:0000313" key="2">
    <source>
        <dbReference type="EMBL" id="TFD27751.1"/>
    </source>
</evidence>
<feature type="transmembrane region" description="Helical" evidence="1">
    <location>
        <begin position="79"/>
        <end position="97"/>
    </location>
</feature>
<dbReference type="AlphaFoldDB" id="A0A4R8ZI16"/>
<feature type="transmembrane region" description="Helical" evidence="1">
    <location>
        <begin position="149"/>
        <end position="169"/>
    </location>
</feature>
<dbReference type="EMBL" id="SOGT01000005">
    <property type="protein sequence ID" value="TFD27751.1"/>
    <property type="molecule type" value="Genomic_DNA"/>
</dbReference>
<keyword evidence="1" id="KW-0472">Membrane</keyword>
<reference evidence="2 3" key="1">
    <citation type="submission" date="2019-03" db="EMBL/GenBank/DDBJ databases">
        <title>Genomics of glacier-inhabiting Cryobacterium strains.</title>
        <authorList>
            <person name="Liu Q."/>
            <person name="Xin Y.-H."/>
        </authorList>
    </citation>
    <scope>NUCLEOTIDE SEQUENCE [LARGE SCALE GENOMIC DNA]</scope>
    <source>
        <strain evidence="2 3">TMT1-1</strain>
    </source>
</reference>
<keyword evidence="3" id="KW-1185">Reference proteome</keyword>
<protein>
    <submittedName>
        <fullName evidence="2">Uncharacterized protein</fullName>
    </submittedName>
</protein>
<sequence length="186" mass="19957">MNWEPYFLGLAAFAGTVFAVTLAARQIVPHAFMPTTQSDALHSDATLVAKWDSVAVTYELAASAMFAIAVIIRGSFTASGLVVLAAALGGCLIYRHGRAYLKLRRSGTENLTWKDDAWAAANVLPLSAYVLTASLFVWGDFFGHASAELLAAAITWLTLSGTYQAVAWYERSWAKPPAAKEALSPV</sequence>
<proteinExistence type="predicted"/>
<keyword evidence="1" id="KW-1133">Transmembrane helix</keyword>
<organism evidence="2 3">
    <name type="scientific">Cryobacterium lyxosi</name>
    <dbReference type="NCBI Taxonomy" id="1259228"/>
    <lineage>
        <taxon>Bacteria</taxon>
        <taxon>Bacillati</taxon>
        <taxon>Actinomycetota</taxon>
        <taxon>Actinomycetes</taxon>
        <taxon>Micrococcales</taxon>
        <taxon>Microbacteriaceae</taxon>
        <taxon>Cryobacterium</taxon>
    </lineage>
</organism>
<accession>A0A4R8ZI16</accession>